<comment type="caution">
    <text evidence="2">The sequence shown here is derived from an EMBL/GenBank/DDBJ whole genome shotgun (WGS) entry which is preliminary data.</text>
</comment>
<dbReference type="Proteomes" id="UP000827724">
    <property type="component" value="Unassembled WGS sequence"/>
</dbReference>
<proteinExistence type="predicted"/>
<protein>
    <submittedName>
        <fullName evidence="2">Uncharacterized protein</fullName>
    </submittedName>
</protein>
<dbReference type="OrthoDB" id="10039103at2759"/>
<dbReference type="AlphaFoldDB" id="A0A9P8QNL3"/>
<dbReference type="InterPro" id="IPR020100">
    <property type="entry name" value="Glc-repressible_Grg1"/>
</dbReference>
<reference evidence="2" key="1">
    <citation type="submission" date="2021-08" db="EMBL/GenBank/DDBJ databases">
        <title>Chromosome-Level Trichoderma cornu-damae using Hi-C Data.</title>
        <authorList>
            <person name="Kim C.S."/>
        </authorList>
    </citation>
    <scope>NUCLEOTIDE SEQUENCE</scope>
    <source>
        <strain evidence="2">KA19-0412C</strain>
    </source>
</reference>
<feature type="compositionally biased region" description="Basic and acidic residues" evidence="1">
    <location>
        <begin position="24"/>
        <end position="36"/>
    </location>
</feature>
<name>A0A9P8QNL3_9HYPO</name>
<dbReference type="EMBL" id="JAIWOZ010000004">
    <property type="protein sequence ID" value="KAH6605667.1"/>
    <property type="molecule type" value="Genomic_DNA"/>
</dbReference>
<accession>A0A9P8QNL3</accession>
<evidence type="ECO:0000256" key="1">
    <source>
        <dbReference type="SAM" id="MobiDB-lite"/>
    </source>
</evidence>
<feature type="region of interest" description="Disordered" evidence="1">
    <location>
        <begin position="17"/>
        <end position="69"/>
    </location>
</feature>
<sequence>METAKQAFNYVAESVQGAASGVSKETKQGDRQERQRSMLALGALGDKIDEFSPQQEGRGSQAHCRKTIR</sequence>
<dbReference type="Pfam" id="PF11034">
    <property type="entry name" value="Grg1"/>
    <property type="match status" value="1"/>
</dbReference>
<evidence type="ECO:0000313" key="2">
    <source>
        <dbReference type="EMBL" id="KAH6605667.1"/>
    </source>
</evidence>
<keyword evidence="3" id="KW-1185">Reference proteome</keyword>
<evidence type="ECO:0000313" key="3">
    <source>
        <dbReference type="Proteomes" id="UP000827724"/>
    </source>
</evidence>
<organism evidence="2 3">
    <name type="scientific">Trichoderma cornu-damae</name>
    <dbReference type="NCBI Taxonomy" id="654480"/>
    <lineage>
        <taxon>Eukaryota</taxon>
        <taxon>Fungi</taxon>
        <taxon>Dikarya</taxon>
        <taxon>Ascomycota</taxon>
        <taxon>Pezizomycotina</taxon>
        <taxon>Sordariomycetes</taxon>
        <taxon>Hypocreomycetidae</taxon>
        <taxon>Hypocreales</taxon>
        <taxon>Hypocreaceae</taxon>
        <taxon>Trichoderma</taxon>
    </lineage>
</organism>
<gene>
    <name evidence="2" type="ORF">Trco_004820</name>
</gene>